<keyword evidence="1" id="KW-0472">Membrane</keyword>
<sequence length="66" mass="6629">DAASDVAEDVLGQLGAGTLPPLPDAHTLGLDSGSTLMVSAPVSVPEPVTLVLLGVGACLPLLRRRK</sequence>
<evidence type="ECO:0000256" key="1">
    <source>
        <dbReference type="SAM" id="Phobius"/>
    </source>
</evidence>
<comment type="caution">
    <text evidence="2">The sequence shown here is derived from an EMBL/GenBank/DDBJ whole genome shotgun (WGS) entry which is preliminary data.</text>
</comment>
<keyword evidence="1" id="KW-0812">Transmembrane</keyword>
<dbReference type="NCBIfam" id="TIGR02595">
    <property type="entry name" value="PEP_CTERM"/>
    <property type="match status" value="1"/>
</dbReference>
<evidence type="ECO:0000313" key="2">
    <source>
        <dbReference type="EMBL" id="KKM04512.1"/>
    </source>
</evidence>
<feature type="transmembrane region" description="Helical" evidence="1">
    <location>
        <begin position="44"/>
        <end position="62"/>
    </location>
</feature>
<feature type="non-terminal residue" evidence="2">
    <location>
        <position position="1"/>
    </location>
</feature>
<organism evidence="2">
    <name type="scientific">marine sediment metagenome</name>
    <dbReference type="NCBI Taxonomy" id="412755"/>
    <lineage>
        <taxon>unclassified sequences</taxon>
        <taxon>metagenomes</taxon>
        <taxon>ecological metagenomes</taxon>
    </lineage>
</organism>
<dbReference type="EMBL" id="LAZR01016435">
    <property type="protein sequence ID" value="KKM04512.1"/>
    <property type="molecule type" value="Genomic_DNA"/>
</dbReference>
<proteinExistence type="predicted"/>
<protein>
    <submittedName>
        <fullName evidence="2">Uncharacterized protein</fullName>
    </submittedName>
</protein>
<reference evidence="2" key="1">
    <citation type="journal article" date="2015" name="Nature">
        <title>Complex archaea that bridge the gap between prokaryotes and eukaryotes.</title>
        <authorList>
            <person name="Spang A."/>
            <person name="Saw J.H."/>
            <person name="Jorgensen S.L."/>
            <person name="Zaremba-Niedzwiedzka K."/>
            <person name="Martijn J."/>
            <person name="Lind A.E."/>
            <person name="van Eijk R."/>
            <person name="Schleper C."/>
            <person name="Guy L."/>
            <person name="Ettema T.J."/>
        </authorList>
    </citation>
    <scope>NUCLEOTIDE SEQUENCE</scope>
</reference>
<dbReference type="InterPro" id="IPR013424">
    <property type="entry name" value="Ice-binding_C"/>
</dbReference>
<dbReference type="AlphaFoldDB" id="A0A0F9HMU1"/>
<keyword evidence="1" id="KW-1133">Transmembrane helix</keyword>
<accession>A0A0F9HMU1</accession>
<gene>
    <name evidence="2" type="ORF">LCGC14_1763480</name>
</gene>
<name>A0A0F9HMU1_9ZZZZ</name>